<accession>Q8EUM3</accession>
<dbReference type="EC" id="3.1.3.48" evidence="2"/>
<dbReference type="PRINTS" id="PR00719">
    <property type="entry name" value="LMWPTPASE"/>
</dbReference>
<dbReference type="eggNOG" id="COG0394">
    <property type="taxonomic scope" value="Bacteria"/>
</dbReference>
<feature type="domain" description="Phosphotyrosine protein phosphatase I" evidence="6">
    <location>
        <begin position="1"/>
        <end position="148"/>
    </location>
</feature>
<dbReference type="STRING" id="272633.gene:10732020"/>
<dbReference type="Proteomes" id="UP000002522">
    <property type="component" value="Chromosome"/>
</dbReference>
<dbReference type="PANTHER" id="PTHR11717:SF7">
    <property type="entry name" value="LOW MOLECULAR WEIGHT PHOSPHOTYROSINE PROTEIN PHOSPHATASE"/>
    <property type="match status" value="1"/>
</dbReference>
<sequence length="153" mass="17791">MKVIFVCLGNICRSPMAEFICKHLLKTKYKNLHLKISSAGTSDWNEGQPMHRGTAKKLEENNIEHEGFVSKKLTKKMFDDNDLIIVMDNSNYSNVLGEFHNKSKIKKITEYLVENKSKYNEVPDPWYTNNFEETYKILSESINNLLAKLEKNN</sequence>
<feature type="active site" description="Nucleophile" evidence="5">
    <location>
        <position position="7"/>
    </location>
</feature>
<evidence type="ECO:0000256" key="2">
    <source>
        <dbReference type="ARBA" id="ARBA00013064"/>
    </source>
</evidence>
<feature type="active site" description="Proton donor" evidence="5">
    <location>
        <position position="124"/>
    </location>
</feature>
<reference evidence="7 8" key="1">
    <citation type="journal article" date="2002" name="Nucleic Acids Res.">
        <title>The complete genomic sequence of Mycoplasma penetrans, an intracellular bacterial pathogen in humans.</title>
        <authorList>
            <person name="Sasaki Y."/>
            <person name="Ishikawa J."/>
            <person name="Yamashita A."/>
            <person name="Oshima K."/>
            <person name="Kenri T."/>
            <person name="Furuya K."/>
            <person name="Yoshino C."/>
            <person name="Horino A."/>
            <person name="Shiba T."/>
            <person name="Sasaki T."/>
            <person name="Hattori M."/>
        </authorList>
    </citation>
    <scope>NUCLEOTIDE SEQUENCE [LARGE SCALE GENOMIC DNA]</scope>
    <source>
        <strain evidence="7 8">HF-2</strain>
    </source>
</reference>
<dbReference type="FunCoup" id="Q8EUM3">
    <property type="interactions" value="201"/>
</dbReference>
<proteinExistence type="inferred from homology"/>
<dbReference type="SMART" id="SM00226">
    <property type="entry name" value="LMWPc"/>
    <property type="match status" value="1"/>
</dbReference>
<dbReference type="SMR" id="Q8EUM3"/>
<dbReference type="RefSeq" id="WP_011077718.1">
    <property type="nucleotide sequence ID" value="NC_004432.1"/>
</dbReference>
<keyword evidence="4" id="KW-0904">Protein phosphatase</keyword>
<dbReference type="InterPro" id="IPR050438">
    <property type="entry name" value="LMW_PTPase"/>
</dbReference>
<keyword evidence="8" id="KW-1185">Reference proteome</keyword>
<feature type="active site" description="Nucleophile" evidence="5">
    <location>
        <position position="13"/>
    </location>
</feature>
<comment type="similarity">
    <text evidence="1">Belongs to the low molecular weight phosphotyrosine protein phosphatase family.</text>
</comment>
<evidence type="ECO:0000256" key="3">
    <source>
        <dbReference type="ARBA" id="ARBA00022801"/>
    </source>
</evidence>
<organism evidence="7 8">
    <name type="scientific">Malacoplasma penetrans (strain HF-2)</name>
    <name type="common">Mycoplasma penetrans</name>
    <dbReference type="NCBI Taxonomy" id="272633"/>
    <lineage>
        <taxon>Bacteria</taxon>
        <taxon>Bacillati</taxon>
        <taxon>Mycoplasmatota</taxon>
        <taxon>Mycoplasmoidales</taxon>
        <taxon>Mycoplasmoidaceae</taxon>
        <taxon>Malacoplasma</taxon>
    </lineage>
</organism>
<keyword evidence="3" id="KW-0378">Hydrolase</keyword>
<dbReference type="Pfam" id="PF01451">
    <property type="entry name" value="LMWPc"/>
    <property type="match status" value="1"/>
</dbReference>
<dbReference type="AlphaFoldDB" id="Q8EUM3"/>
<gene>
    <name evidence="7" type="ordered locus">MYPE8980</name>
</gene>
<dbReference type="CDD" id="cd16343">
    <property type="entry name" value="LMWPTP"/>
    <property type="match status" value="1"/>
</dbReference>
<protein>
    <recommendedName>
        <fullName evidence="2">protein-tyrosine-phosphatase</fullName>
        <ecNumber evidence="2">3.1.3.48</ecNumber>
    </recommendedName>
</protein>
<dbReference type="EMBL" id="BA000026">
    <property type="protein sequence ID" value="BAC44689.1"/>
    <property type="molecule type" value="Genomic_DNA"/>
</dbReference>
<name>Q8EUM3_MALP2</name>
<dbReference type="GO" id="GO:0004725">
    <property type="term" value="F:protein tyrosine phosphatase activity"/>
    <property type="evidence" value="ECO:0007669"/>
    <property type="project" value="UniProtKB-EC"/>
</dbReference>
<dbReference type="InterPro" id="IPR023485">
    <property type="entry name" value="Ptyr_pPase"/>
</dbReference>
<dbReference type="HOGENOM" id="CLU_071415_2_3_14"/>
<dbReference type="PANTHER" id="PTHR11717">
    <property type="entry name" value="LOW MOLECULAR WEIGHT PROTEIN TYROSINE PHOSPHATASE"/>
    <property type="match status" value="1"/>
</dbReference>
<dbReference type="InParanoid" id="Q8EUM3"/>
<dbReference type="KEGG" id="mpe:MYPE8980"/>
<dbReference type="Gene3D" id="3.40.50.2300">
    <property type="match status" value="1"/>
</dbReference>
<evidence type="ECO:0000259" key="6">
    <source>
        <dbReference type="SMART" id="SM00226"/>
    </source>
</evidence>
<dbReference type="SUPFAM" id="SSF52788">
    <property type="entry name" value="Phosphotyrosine protein phosphatases I"/>
    <property type="match status" value="1"/>
</dbReference>
<dbReference type="InterPro" id="IPR017867">
    <property type="entry name" value="Tyr_phospatase_low_mol_wt"/>
</dbReference>
<evidence type="ECO:0000256" key="5">
    <source>
        <dbReference type="PIRSR" id="PIRSR617867-1"/>
    </source>
</evidence>
<dbReference type="InterPro" id="IPR036196">
    <property type="entry name" value="Ptyr_pPase_sf"/>
</dbReference>
<evidence type="ECO:0000256" key="4">
    <source>
        <dbReference type="ARBA" id="ARBA00022912"/>
    </source>
</evidence>
<evidence type="ECO:0000313" key="8">
    <source>
        <dbReference type="Proteomes" id="UP000002522"/>
    </source>
</evidence>
<evidence type="ECO:0000313" key="7">
    <source>
        <dbReference type="EMBL" id="BAC44689.1"/>
    </source>
</evidence>
<evidence type="ECO:0000256" key="1">
    <source>
        <dbReference type="ARBA" id="ARBA00011063"/>
    </source>
</evidence>